<dbReference type="HOGENOM" id="CLU_016922_4_0_1"/>
<accession>A0A0C3LCX3</accession>
<reference evidence="5" key="2">
    <citation type="submission" date="2015-01" db="EMBL/GenBank/DDBJ databases">
        <title>Evolutionary Origins and Diversification of the Mycorrhizal Mutualists.</title>
        <authorList>
            <consortium name="DOE Joint Genome Institute"/>
            <consortium name="Mycorrhizal Genomics Consortium"/>
            <person name="Kohler A."/>
            <person name="Kuo A."/>
            <person name="Nagy L.G."/>
            <person name="Floudas D."/>
            <person name="Copeland A."/>
            <person name="Barry K.W."/>
            <person name="Cichocki N."/>
            <person name="Veneault-Fourrey C."/>
            <person name="LaButti K."/>
            <person name="Lindquist E.A."/>
            <person name="Lipzen A."/>
            <person name="Lundell T."/>
            <person name="Morin E."/>
            <person name="Murat C."/>
            <person name="Riley R."/>
            <person name="Ohm R."/>
            <person name="Sun H."/>
            <person name="Tunlid A."/>
            <person name="Henrissat B."/>
            <person name="Grigoriev I.V."/>
            <person name="Hibbett D.S."/>
            <person name="Martin F."/>
        </authorList>
    </citation>
    <scope>NUCLEOTIDE SEQUENCE [LARGE SCALE GENOMIC DNA]</scope>
    <source>
        <strain evidence="5">MUT 4182</strain>
    </source>
</reference>
<evidence type="ECO:0000256" key="1">
    <source>
        <dbReference type="ARBA" id="ARBA00008954"/>
    </source>
</evidence>
<keyword evidence="2 3" id="KW-0663">Pyridoxal phosphate</keyword>
<dbReference type="AlphaFoldDB" id="A0A0C3LCX3"/>
<dbReference type="Gene3D" id="3.40.640.10">
    <property type="entry name" value="Type I PLP-dependent aspartate aminotransferase-like (Major domain)"/>
    <property type="match status" value="1"/>
</dbReference>
<evidence type="ECO:0008006" key="6">
    <source>
        <dbReference type="Google" id="ProtNLM"/>
    </source>
</evidence>
<organism evidence="4 5">
    <name type="scientific">Tulasnella calospora MUT 4182</name>
    <dbReference type="NCBI Taxonomy" id="1051891"/>
    <lineage>
        <taxon>Eukaryota</taxon>
        <taxon>Fungi</taxon>
        <taxon>Dikarya</taxon>
        <taxon>Basidiomycota</taxon>
        <taxon>Agaricomycotina</taxon>
        <taxon>Agaricomycetes</taxon>
        <taxon>Cantharellales</taxon>
        <taxon>Tulasnellaceae</taxon>
        <taxon>Tulasnella</taxon>
    </lineage>
</organism>
<dbReference type="STRING" id="1051891.A0A0C3LCX3"/>
<keyword evidence="5" id="KW-1185">Reference proteome</keyword>
<dbReference type="GO" id="GO:0030170">
    <property type="term" value="F:pyridoxal phosphate binding"/>
    <property type="evidence" value="ECO:0007669"/>
    <property type="project" value="InterPro"/>
</dbReference>
<dbReference type="InterPro" id="IPR015422">
    <property type="entry name" value="PyrdxlP-dep_Trfase_small"/>
</dbReference>
<dbReference type="GO" id="GO:0008483">
    <property type="term" value="F:transaminase activity"/>
    <property type="evidence" value="ECO:0007669"/>
    <property type="project" value="InterPro"/>
</dbReference>
<dbReference type="InterPro" id="IPR015424">
    <property type="entry name" value="PyrdxlP-dep_Trfase"/>
</dbReference>
<name>A0A0C3LCX3_9AGAM</name>
<gene>
    <name evidence="4" type="ORF">M407DRAFT_241680</name>
</gene>
<dbReference type="PANTHER" id="PTHR43094">
    <property type="entry name" value="AMINOTRANSFERASE"/>
    <property type="match status" value="1"/>
</dbReference>
<dbReference type="PANTHER" id="PTHR43094:SF1">
    <property type="entry name" value="AMINOTRANSFERASE CLASS-III"/>
    <property type="match status" value="1"/>
</dbReference>
<dbReference type="InterPro" id="IPR005814">
    <property type="entry name" value="Aminotrans_3"/>
</dbReference>
<evidence type="ECO:0000313" key="4">
    <source>
        <dbReference type="EMBL" id="KIO31758.1"/>
    </source>
</evidence>
<dbReference type="CDD" id="cd00610">
    <property type="entry name" value="OAT_like"/>
    <property type="match status" value="1"/>
</dbReference>
<proteinExistence type="inferred from homology"/>
<dbReference type="GO" id="GO:0005829">
    <property type="term" value="C:cytosol"/>
    <property type="evidence" value="ECO:0007669"/>
    <property type="project" value="TreeGrafter"/>
</dbReference>
<dbReference type="Pfam" id="PF00202">
    <property type="entry name" value="Aminotran_3"/>
    <property type="match status" value="1"/>
</dbReference>
<dbReference type="SUPFAM" id="SSF53383">
    <property type="entry name" value="PLP-dependent transferases"/>
    <property type="match status" value="1"/>
</dbReference>
<reference evidence="4 5" key="1">
    <citation type="submission" date="2014-04" db="EMBL/GenBank/DDBJ databases">
        <authorList>
            <consortium name="DOE Joint Genome Institute"/>
            <person name="Kuo A."/>
            <person name="Girlanda M."/>
            <person name="Perotto S."/>
            <person name="Kohler A."/>
            <person name="Nagy L.G."/>
            <person name="Floudas D."/>
            <person name="Copeland A."/>
            <person name="Barry K.W."/>
            <person name="Cichocki N."/>
            <person name="Veneault-Fourrey C."/>
            <person name="LaButti K."/>
            <person name="Lindquist E.A."/>
            <person name="Lipzen A."/>
            <person name="Lundell T."/>
            <person name="Morin E."/>
            <person name="Murat C."/>
            <person name="Sun H."/>
            <person name="Tunlid A."/>
            <person name="Henrissat B."/>
            <person name="Grigoriev I.V."/>
            <person name="Hibbett D.S."/>
            <person name="Martin F."/>
            <person name="Nordberg H.P."/>
            <person name="Cantor M.N."/>
            <person name="Hua S.X."/>
        </authorList>
    </citation>
    <scope>NUCLEOTIDE SEQUENCE [LARGE SCALE GENOMIC DNA]</scope>
    <source>
        <strain evidence="4 5">MUT 4182</strain>
    </source>
</reference>
<evidence type="ECO:0000256" key="2">
    <source>
        <dbReference type="ARBA" id="ARBA00022898"/>
    </source>
</evidence>
<evidence type="ECO:0000256" key="3">
    <source>
        <dbReference type="RuleBase" id="RU003560"/>
    </source>
</evidence>
<dbReference type="Proteomes" id="UP000054248">
    <property type="component" value="Unassembled WGS sequence"/>
</dbReference>
<dbReference type="InterPro" id="IPR015421">
    <property type="entry name" value="PyrdxlP-dep_Trfase_major"/>
</dbReference>
<evidence type="ECO:0000313" key="5">
    <source>
        <dbReference type="Proteomes" id="UP000054248"/>
    </source>
</evidence>
<dbReference type="EMBL" id="KN822960">
    <property type="protein sequence ID" value="KIO31758.1"/>
    <property type="molecule type" value="Genomic_DNA"/>
</dbReference>
<comment type="similarity">
    <text evidence="1 3">Belongs to the class-III pyridoxal-phosphate-dependent aminotransferase family.</text>
</comment>
<sequence length="478" mass="52330">MTIDIDEVKRVEAAKARAAAASRRPSVILHRTPFVPPVAVAAEGIYVDLADGRRVIDGVGGAAVAAIGMGNKRVIQAIKDQAEKMSYIYNAQCSNEAAEELAHLMIEQSKGAFELVGFVSGGSEAMEGVIKLARQYFYETNEPKRRNFIARKLSYHGNTIGTLELSHHMARRIPYEAILDHEHFHHVSPAYAKRHQKANETEDDYVKRLAQELDDKFKELGPDTVIGFVAETVVGATAGVVPPPKGYLKAMKRVCERHGALFILDEVMSGMGRMGTMHGWETYGDGATPDIQAVAKGLGGGYATIGAVLLNKRVADGIKQGSGWWQHGHTYQAHPIACAAALEVQKVIMEENLLQNCRETGQYMKELLIEKLQSPNSPASPYVFDIRGNGGFWGIEFDIPPEQDFGRNMKMRKRFGALLQAKTMEKGLICIAMDGGADGVRGSHGILAPPYNITREGVESIVDIFADSVEELVKEVLL</sequence>
<dbReference type="NCBIfam" id="NF005685">
    <property type="entry name" value="PRK07483.1"/>
    <property type="match status" value="1"/>
</dbReference>
<dbReference type="OrthoDB" id="10261433at2759"/>
<dbReference type="Gene3D" id="3.90.1150.10">
    <property type="entry name" value="Aspartate Aminotransferase, domain 1"/>
    <property type="match status" value="1"/>
</dbReference>
<protein>
    <recommendedName>
        <fullName evidence="6">Aminotransferase class III</fullName>
    </recommendedName>
</protein>